<evidence type="ECO:0000256" key="1">
    <source>
        <dbReference type="ARBA" id="ARBA00001971"/>
    </source>
</evidence>
<evidence type="ECO:0000313" key="8">
    <source>
        <dbReference type="EMBL" id="KAL0003936.1"/>
    </source>
</evidence>
<keyword evidence="9" id="KW-1185">Reference proteome</keyword>
<dbReference type="PANTHER" id="PTHR47944:SF19">
    <property type="entry name" value="CYTOCHROME P450 77A4"/>
    <property type="match status" value="1"/>
</dbReference>
<sequence length="108" mass="12050">MYEEIIVSVGDQKVDEKDVENMQYLHAVVKELLRKHPPTYFSLTHAGTEPTTFAGYDIPTDVNVEIYLPGIGEDSKLWSNPSKFEPELFVSGKKDADITRGGLIHLGA</sequence>
<evidence type="ECO:0000313" key="9">
    <source>
        <dbReference type="Proteomes" id="UP001459277"/>
    </source>
</evidence>
<dbReference type="Gene3D" id="1.10.630.10">
    <property type="entry name" value="Cytochrome P450"/>
    <property type="match status" value="1"/>
</dbReference>
<evidence type="ECO:0000256" key="7">
    <source>
        <dbReference type="ARBA" id="ARBA00023033"/>
    </source>
</evidence>
<organism evidence="8 9">
    <name type="scientific">Lithocarpus litseifolius</name>
    <dbReference type="NCBI Taxonomy" id="425828"/>
    <lineage>
        <taxon>Eukaryota</taxon>
        <taxon>Viridiplantae</taxon>
        <taxon>Streptophyta</taxon>
        <taxon>Embryophyta</taxon>
        <taxon>Tracheophyta</taxon>
        <taxon>Spermatophyta</taxon>
        <taxon>Magnoliopsida</taxon>
        <taxon>eudicotyledons</taxon>
        <taxon>Gunneridae</taxon>
        <taxon>Pentapetalae</taxon>
        <taxon>rosids</taxon>
        <taxon>fabids</taxon>
        <taxon>Fagales</taxon>
        <taxon>Fagaceae</taxon>
        <taxon>Lithocarpus</taxon>
    </lineage>
</organism>
<dbReference type="AlphaFoldDB" id="A0AAW2D5I0"/>
<evidence type="ECO:0000256" key="6">
    <source>
        <dbReference type="ARBA" id="ARBA00023004"/>
    </source>
</evidence>
<comment type="cofactor">
    <cofactor evidence="1">
        <name>heme</name>
        <dbReference type="ChEBI" id="CHEBI:30413"/>
    </cofactor>
</comment>
<evidence type="ECO:0000256" key="4">
    <source>
        <dbReference type="ARBA" id="ARBA00022723"/>
    </source>
</evidence>
<dbReference type="GO" id="GO:0020037">
    <property type="term" value="F:heme binding"/>
    <property type="evidence" value="ECO:0007669"/>
    <property type="project" value="InterPro"/>
</dbReference>
<comment type="similarity">
    <text evidence="2">Belongs to the cytochrome P450 family.</text>
</comment>
<dbReference type="InterPro" id="IPR001128">
    <property type="entry name" value="Cyt_P450"/>
</dbReference>
<dbReference type="PANTHER" id="PTHR47944">
    <property type="entry name" value="CYTOCHROME P450 98A9"/>
    <property type="match status" value="1"/>
</dbReference>
<evidence type="ECO:0000256" key="5">
    <source>
        <dbReference type="ARBA" id="ARBA00023002"/>
    </source>
</evidence>
<dbReference type="GO" id="GO:0016705">
    <property type="term" value="F:oxidoreductase activity, acting on paired donors, with incorporation or reduction of molecular oxygen"/>
    <property type="evidence" value="ECO:0007669"/>
    <property type="project" value="InterPro"/>
</dbReference>
<keyword evidence="5" id="KW-0560">Oxidoreductase</keyword>
<dbReference type="EMBL" id="JAZDWU010000004">
    <property type="protein sequence ID" value="KAL0003936.1"/>
    <property type="molecule type" value="Genomic_DNA"/>
</dbReference>
<name>A0AAW2D5I0_9ROSI</name>
<proteinExistence type="inferred from homology"/>
<keyword evidence="4" id="KW-0479">Metal-binding</keyword>
<dbReference type="GO" id="GO:0005506">
    <property type="term" value="F:iron ion binding"/>
    <property type="evidence" value="ECO:0007669"/>
    <property type="project" value="InterPro"/>
</dbReference>
<dbReference type="Pfam" id="PF00067">
    <property type="entry name" value="p450"/>
    <property type="match status" value="1"/>
</dbReference>
<dbReference type="GO" id="GO:0004497">
    <property type="term" value="F:monooxygenase activity"/>
    <property type="evidence" value="ECO:0007669"/>
    <property type="project" value="UniProtKB-KW"/>
</dbReference>
<keyword evidence="3" id="KW-0349">Heme</keyword>
<evidence type="ECO:0008006" key="10">
    <source>
        <dbReference type="Google" id="ProtNLM"/>
    </source>
</evidence>
<comment type="caution">
    <text evidence="8">The sequence shown here is derived from an EMBL/GenBank/DDBJ whole genome shotgun (WGS) entry which is preliminary data.</text>
</comment>
<keyword evidence="7" id="KW-0503">Monooxygenase</keyword>
<accession>A0AAW2D5I0</accession>
<gene>
    <name evidence="8" type="ORF">SO802_011497</name>
</gene>
<evidence type="ECO:0000256" key="3">
    <source>
        <dbReference type="ARBA" id="ARBA00022617"/>
    </source>
</evidence>
<evidence type="ECO:0000256" key="2">
    <source>
        <dbReference type="ARBA" id="ARBA00010617"/>
    </source>
</evidence>
<dbReference type="InterPro" id="IPR036396">
    <property type="entry name" value="Cyt_P450_sf"/>
</dbReference>
<keyword evidence="6" id="KW-0408">Iron</keyword>
<protein>
    <recommendedName>
        <fullName evidence="10">Cytochrome P450</fullName>
    </recommendedName>
</protein>
<reference evidence="8 9" key="1">
    <citation type="submission" date="2024-01" db="EMBL/GenBank/DDBJ databases">
        <title>A telomere-to-telomere, gap-free genome of sweet tea (Lithocarpus litseifolius).</title>
        <authorList>
            <person name="Zhou J."/>
        </authorList>
    </citation>
    <scope>NUCLEOTIDE SEQUENCE [LARGE SCALE GENOMIC DNA]</scope>
    <source>
        <strain evidence="8">Zhou-2022a</strain>
        <tissue evidence="8">Leaf</tissue>
    </source>
</reference>
<dbReference type="SUPFAM" id="SSF48264">
    <property type="entry name" value="Cytochrome P450"/>
    <property type="match status" value="1"/>
</dbReference>
<dbReference type="Proteomes" id="UP001459277">
    <property type="component" value="Unassembled WGS sequence"/>
</dbReference>